<organism evidence="13 14">
    <name type="scientific">Agrobacterium rosae</name>
    <dbReference type="NCBI Taxonomy" id="1972867"/>
    <lineage>
        <taxon>Bacteria</taxon>
        <taxon>Pseudomonadati</taxon>
        <taxon>Pseudomonadota</taxon>
        <taxon>Alphaproteobacteria</taxon>
        <taxon>Hyphomicrobiales</taxon>
        <taxon>Rhizobiaceae</taxon>
        <taxon>Rhizobium/Agrobacterium group</taxon>
        <taxon>Agrobacterium</taxon>
    </lineage>
</organism>
<comment type="subunit">
    <text evidence="5 10">Heterodimer of LeuC and LeuD.</text>
</comment>
<dbReference type="InterPro" id="IPR050075">
    <property type="entry name" value="LeuD"/>
</dbReference>
<dbReference type="RefSeq" id="WP_197710906.1">
    <property type="nucleotide sequence ID" value="NZ_CP192765.1"/>
</dbReference>
<dbReference type="GO" id="GO:0009316">
    <property type="term" value="C:3-isopropylmalate dehydratase complex"/>
    <property type="evidence" value="ECO:0007669"/>
    <property type="project" value="InterPro"/>
</dbReference>
<evidence type="ECO:0000313" key="13">
    <source>
        <dbReference type="EMBL" id="SCX14129.1"/>
    </source>
</evidence>
<dbReference type="EC" id="4.2.1.33" evidence="10"/>
<sequence length="205" mass="22623">MMKAFIRETSTAVAIPGVNCDTDQIIPGRFLKADRAQGYGQFLFHDIRRDEQKELDPSFPLNKPGADAATILLVEDNFGCGSSREGAVYALVDHGIRAVIGPSFGDIFFNNALKNGLVPVRLSSEHCEALADHLNRFPEAEVTVDLEAAELILPGNLGTHPITIDPFARDCILRGLDEIEMTFTFMEQITAFETDRMASHSWLGR</sequence>
<dbReference type="PANTHER" id="PTHR43345:SF5">
    <property type="entry name" value="3-ISOPROPYLMALATE DEHYDRATASE SMALL SUBUNIT"/>
    <property type="match status" value="1"/>
</dbReference>
<comment type="similarity">
    <text evidence="4 10">Belongs to the LeuD family. LeuD type 1 subfamily.</text>
</comment>
<dbReference type="CDD" id="cd01577">
    <property type="entry name" value="IPMI_Swivel"/>
    <property type="match status" value="1"/>
</dbReference>
<reference evidence="13" key="1">
    <citation type="submission" date="2016-10" db="EMBL/GenBank/DDBJ databases">
        <authorList>
            <person name="de Groot N.N."/>
        </authorList>
    </citation>
    <scope>NUCLEOTIDE SEQUENCE [LARGE SCALE GENOMIC DNA]</scope>
    <source>
        <strain evidence="13">DSM25559</strain>
    </source>
</reference>
<comment type="pathway">
    <text evidence="3 10">Amino-acid biosynthesis; L-leucine biosynthesis; L-leucine from 3-methyl-2-oxobutanoate: step 2/4.</text>
</comment>
<dbReference type="Proteomes" id="UP001277561">
    <property type="component" value="Unassembled WGS sequence"/>
</dbReference>
<dbReference type="InterPro" id="IPR033940">
    <property type="entry name" value="IPMI_Swivel"/>
</dbReference>
<accession>A0A1R3TPI5</accession>
<keyword evidence="6 10" id="KW-0432">Leucine biosynthesis</keyword>
<dbReference type="SUPFAM" id="SSF52016">
    <property type="entry name" value="LeuD/IlvD-like"/>
    <property type="match status" value="1"/>
</dbReference>
<evidence type="ECO:0000256" key="10">
    <source>
        <dbReference type="HAMAP-Rule" id="MF_01031"/>
    </source>
</evidence>
<evidence type="ECO:0000256" key="8">
    <source>
        <dbReference type="ARBA" id="ARBA00023239"/>
    </source>
</evidence>
<evidence type="ECO:0000259" key="11">
    <source>
        <dbReference type="Pfam" id="PF00694"/>
    </source>
</evidence>
<evidence type="ECO:0000256" key="5">
    <source>
        <dbReference type="ARBA" id="ARBA00011271"/>
    </source>
</evidence>
<evidence type="ECO:0000313" key="14">
    <source>
        <dbReference type="Proteomes" id="UP000187891"/>
    </source>
</evidence>
<feature type="domain" description="Aconitase A/isopropylmalate dehydratase small subunit swivel" evidence="11">
    <location>
        <begin position="2"/>
        <end position="124"/>
    </location>
</feature>
<proteinExistence type="inferred from homology"/>
<reference evidence="14" key="2">
    <citation type="submission" date="2016-10" db="EMBL/GenBank/DDBJ databases">
        <authorList>
            <person name="Wibberg D."/>
        </authorList>
    </citation>
    <scope>NUCLEOTIDE SEQUENCE [LARGE SCALE GENOMIC DNA]</scope>
</reference>
<keyword evidence="8 10" id="KW-0456">Lyase</keyword>
<comment type="catalytic activity">
    <reaction evidence="1 10">
        <text>(2R,3S)-3-isopropylmalate = (2S)-2-isopropylmalate</text>
        <dbReference type="Rhea" id="RHEA:32287"/>
        <dbReference type="ChEBI" id="CHEBI:1178"/>
        <dbReference type="ChEBI" id="CHEBI:35121"/>
        <dbReference type="EC" id="4.2.1.33"/>
    </reaction>
</comment>
<dbReference type="GO" id="GO:0009098">
    <property type="term" value="P:L-leucine biosynthetic process"/>
    <property type="evidence" value="ECO:0007669"/>
    <property type="project" value="UniProtKB-UniRule"/>
</dbReference>
<keyword evidence="9 10" id="KW-0100">Branched-chain amino acid biosynthesis</keyword>
<evidence type="ECO:0000256" key="2">
    <source>
        <dbReference type="ARBA" id="ARBA00002695"/>
    </source>
</evidence>
<evidence type="ECO:0000256" key="9">
    <source>
        <dbReference type="ARBA" id="ARBA00023304"/>
    </source>
</evidence>
<dbReference type="Proteomes" id="UP000187891">
    <property type="component" value="Unassembled WGS sequence"/>
</dbReference>
<comment type="function">
    <text evidence="2 10">Catalyzes the isomerization between 2-isopropylmalate and 3-isopropylmalate, via the formation of 2-isopropylmaleate.</text>
</comment>
<evidence type="ECO:0000313" key="12">
    <source>
        <dbReference type="EMBL" id="MDX8328560.1"/>
    </source>
</evidence>
<dbReference type="STRING" id="1907666.DSM25559_1285"/>
<evidence type="ECO:0000313" key="15">
    <source>
        <dbReference type="Proteomes" id="UP001277561"/>
    </source>
</evidence>
<dbReference type="NCBIfam" id="TIGR00171">
    <property type="entry name" value="leuD"/>
    <property type="match status" value="1"/>
</dbReference>
<gene>
    <name evidence="13" type="primary">leuD_1</name>
    <name evidence="10 12" type="synonym">leuD</name>
    <name evidence="13" type="ORF">DSM25559_1285</name>
    <name evidence="12" type="ORF">RMS29_04925</name>
</gene>
<dbReference type="GO" id="GO:0003861">
    <property type="term" value="F:3-isopropylmalate dehydratase activity"/>
    <property type="evidence" value="ECO:0007669"/>
    <property type="project" value="UniProtKB-UniRule"/>
</dbReference>
<dbReference type="Pfam" id="PF00694">
    <property type="entry name" value="Aconitase_C"/>
    <property type="match status" value="1"/>
</dbReference>
<dbReference type="UniPathway" id="UPA00048">
    <property type="reaction ID" value="UER00071"/>
</dbReference>
<evidence type="ECO:0000256" key="1">
    <source>
        <dbReference type="ARBA" id="ARBA00000491"/>
    </source>
</evidence>
<dbReference type="EMBL" id="JAVRAD010000002">
    <property type="protein sequence ID" value="MDX8328560.1"/>
    <property type="molecule type" value="Genomic_DNA"/>
</dbReference>
<evidence type="ECO:0000256" key="6">
    <source>
        <dbReference type="ARBA" id="ARBA00022430"/>
    </source>
</evidence>
<keyword evidence="7 10" id="KW-0028">Amino-acid biosynthesis</keyword>
<evidence type="ECO:0000256" key="7">
    <source>
        <dbReference type="ARBA" id="ARBA00022605"/>
    </source>
</evidence>
<protein>
    <recommendedName>
        <fullName evidence="10">3-isopropylmalate dehydratase small subunit</fullName>
        <ecNumber evidence="10">4.2.1.33</ecNumber>
    </recommendedName>
    <alternativeName>
        <fullName evidence="10">Alpha-IPM isomerase</fullName>
        <shortName evidence="10">IPMI</shortName>
    </alternativeName>
    <alternativeName>
        <fullName evidence="10">Isopropylmalate isomerase</fullName>
    </alternativeName>
</protein>
<name>A0A1R3TPI5_9HYPH</name>
<dbReference type="HAMAP" id="MF_01031">
    <property type="entry name" value="LeuD_type1"/>
    <property type="match status" value="1"/>
</dbReference>
<keyword evidence="15" id="KW-1185">Reference proteome</keyword>
<dbReference type="EMBL" id="FMUE01000002">
    <property type="protein sequence ID" value="SCX14129.1"/>
    <property type="molecule type" value="Genomic_DNA"/>
</dbReference>
<dbReference type="InterPro" id="IPR004431">
    <property type="entry name" value="3-IsopropMal_deHydase_ssu"/>
</dbReference>
<reference evidence="12 15" key="3">
    <citation type="journal article" date="2023" name="Phytobiomes J">
        <title>Deciphering the key players within the bacterial microbiota associated with aerial crown gall tumors on rhododendron: Insights into the gallobiome.</title>
        <authorList>
            <person name="Kuzmanovic N."/>
            <person name="Nesme J."/>
            <person name="Wolf J."/>
            <person name="Neumann-Schaal M."/>
            <person name="Petersen J."/>
            <person name="Fernandez-Gnecco G."/>
            <person name="Sproeer C."/>
            <person name="Bunk B."/>
            <person name="Overmann J."/>
            <person name="Sorensen S.J."/>
            <person name="Idczak E."/>
            <person name="Smalla K."/>
        </authorList>
    </citation>
    <scope>NUCLEOTIDE SEQUENCE [LARGE SCALE GENOMIC DNA]</scope>
    <source>
        <strain evidence="12">Rho-14.1</strain>
        <strain evidence="15">rho-14.1</strain>
    </source>
</reference>
<dbReference type="PANTHER" id="PTHR43345">
    <property type="entry name" value="3-ISOPROPYLMALATE DEHYDRATASE SMALL SUBUNIT 2-RELATED-RELATED"/>
    <property type="match status" value="1"/>
</dbReference>
<dbReference type="Gene3D" id="3.20.19.10">
    <property type="entry name" value="Aconitase, domain 4"/>
    <property type="match status" value="1"/>
</dbReference>
<dbReference type="NCBIfam" id="NF002458">
    <property type="entry name" value="PRK01641.1"/>
    <property type="match status" value="1"/>
</dbReference>
<evidence type="ECO:0000256" key="3">
    <source>
        <dbReference type="ARBA" id="ARBA00004729"/>
    </source>
</evidence>
<dbReference type="AlphaFoldDB" id="A0A1R3TPI5"/>
<evidence type="ECO:0000256" key="4">
    <source>
        <dbReference type="ARBA" id="ARBA00009845"/>
    </source>
</evidence>
<dbReference type="InterPro" id="IPR000573">
    <property type="entry name" value="AconitaseA/IPMdHydase_ssu_swvl"/>
</dbReference>
<dbReference type="InterPro" id="IPR015928">
    <property type="entry name" value="Aconitase/3IPM_dehydase_swvl"/>
</dbReference>